<dbReference type="InterPro" id="IPR036236">
    <property type="entry name" value="Znf_C2H2_sf"/>
</dbReference>
<organism evidence="8 9">
    <name type="scientific">Neocallimastix californiae</name>
    <dbReference type="NCBI Taxonomy" id="1754190"/>
    <lineage>
        <taxon>Eukaryota</taxon>
        <taxon>Fungi</taxon>
        <taxon>Fungi incertae sedis</taxon>
        <taxon>Chytridiomycota</taxon>
        <taxon>Chytridiomycota incertae sedis</taxon>
        <taxon>Neocallimastigomycetes</taxon>
        <taxon>Neocallimastigales</taxon>
        <taxon>Neocallimastigaceae</taxon>
        <taxon>Neocallimastix</taxon>
    </lineage>
</organism>
<feature type="compositionally biased region" description="Low complexity" evidence="6">
    <location>
        <begin position="29"/>
        <end position="43"/>
    </location>
</feature>
<feature type="region of interest" description="Disordered" evidence="6">
    <location>
        <begin position="239"/>
        <end position="294"/>
    </location>
</feature>
<evidence type="ECO:0000313" key="9">
    <source>
        <dbReference type="Proteomes" id="UP000193920"/>
    </source>
</evidence>
<feature type="compositionally biased region" description="Low complexity" evidence="6">
    <location>
        <begin position="239"/>
        <end position="255"/>
    </location>
</feature>
<reference evidence="8 9" key="1">
    <citation type="submission" date="2016-08" db="EMBL/GenBank/DDBJ databases">
        <title>A Parts List for Fungal Cellulosomes Revealed by Comparative Genomics.</title>
        <authorList>
            <consortium name="DOE Joint Genome Institute"/>
            <person name="Haitjema C.H."/>
            <person name="Gilmore S.P."/>
            <person name="Henske J.K."/>
            <person name="Solomon K.V."/>
            <person name="De Groot R."/>
            <person name="Kuo A."/>
            <person name="Mondo S.J."/>
            <person name="Salamov A.A."/>
            <person name="Labutti K."/>
            <person name="Zhao Z."/>
            <person name="Chiniquy J."/>
            <person name="Barry K."/>
            <person name="Brewer H.M."/>
            <person name="Purvine S.O."/>
            <person name="Wright A.T."/>
            <person name="Boxma B."/>
            <person name="Van Alen T."/>
            <person name="Hackstein J.H."/>
            <person name="Baker S.E."/>
            <person name="Grigoriev I.V."/>
            <person name="O'Malley M.A."/>
        </authorList>
    </citation>
    <scope>NUCLEOTIDE SEQUENCE [LARGE SCALE GENOMIC DNA]</scope>
    <source>
        <strain evidence="8 9">G1</strain>
    </source>
</reference>
<feature type="domain" description="C2H2-type" evidence="7">
    <location>
        <begin position="304"/>
        <end position="334"/>
    </location>
</feature>
<dbReference type="PANTHER" id="PTHR23057">
    <property type="entry name" value="JUXTAPOSED WITH ANOTHER ZINC FINGER PROTEIN 1"/>
    <property type="match status" value="1"/>
</dbReference>
<feature type="region of interest" description="Disordered" evidence="6">
    <location>
        <begin position="29"/>
        <end position="49"/>
    </location>
</feature>
<evidence type="ECO:0000256" key="2">
    <source>
        <dbReference type="ARBA" id="ARBA00022737"/>
    </source>
</evidence>
<feature type="compositionally biased region" description="Low complexity" evidence="6">
    <location>
        <begin position="281"/>
        <end position="292"/>
    </location>
</feature>
<keyword evidence="3 5" id="KW-0863">Zinc-finger</keyword>
<dbReference type="PROSITE" id="PS00028">
    <property type="entry name" value="ZINC_FINGER_C2H2_1"/>
    <property type="match status" value="1"/>
</dbReference>
<evidence type="ECO:0000256" key="1">
    <source>
        <dbReference type="ARBA" id="ARBA00022723"/>
    </source>
</evidence>
<evidence type="ECO:0000256" key="5">
    <source>
        <dbReference type="PROSITE-ProRule" id="PRU00042"/>
    </source>
</evidence>
<sequence>MISQYQLNNDFVDTTTSAYPSLYIQNQQNVQNQQSGNKNSQDQTTQSSWAEANTTNTAQLNQPFLPNSSYILTRQQIPQSAARTGSITNPNSYHSQYPGSNTQTQQKFANYIAQQNYYIQNQSNNPSPIGAPIVTFPQPLSSIQQQINSTTASAQQKYPAMYTSPSTNANYSLPIQQQNMPSNQMLYYSQNINKSDYVLNEQLQIPTPIQSPEKQKLNDSPNSQSSQCISLPSISMLSENSRNQNQSQNSVSSGNTTLNNTYTDNANSGSTANSEKQEGQNSNPVSPNNKPVELYDQNINNKPFRCPYPGCTKSYKNRNGLKYHTQHGHQQEELYADIELLSNSIETNISVIYI</sequence>
<dbReference type="AlphaFoldDB" id="A0A1Y2EPS9"/>
<dbReference type="OrthoDB" id="3269380at2759"/>
<gene>
    <name evidence="8" type="ORF">LY90DRAFT_503136</name>
</gene>
<evidence type="ECO:0000256" key="6">
    <source>
        <dbReference type="SAM" id="MobiDB-lite"/>
    </source>
</evidence>
<dbReference type="GO" id="GO:0005634">
    <property type="term" value="C:nucleus"/>
    <property type="evidence" value="ECO:0007669"/>
    <property type="project" value="TreeGrafter"/>
</dbReference>
<evidence type="ECO:0000313" key="8">
    <source>
        <dbReference type="EMBL" id="ORY73284.1"/>
    </source>
</evidence>
<dbReference type="Proteomes" id="UP000193920">
    <property type="component" value="Unassembled WGS sequence"/>
</dbReference>
<name>A0A1Y2EPS9_9FUNG</name>
<evidence type="ECO:0000256" key="3">
    <source>
        <dbReference type="ARBA" id="ARBA00022771"/>
    </source>
</evidence>
<dbReference type="PANTHER" id="PTHR23057:SF0">
    <property type="entry name" value="JUXTAPOSED WITH ANOTHER ZINC FINGER PROTEIN 1"/>
    <property type="match status" value="1"/>
</dbReference>
<keyword evidence="1" id="KW-0479">Metal-binding</keyword>
<feature type="region of interest" description="Disordered" evidence="6">
    <location>
        <begin position="81"/>
        <end position="102"/>
    </location>
</feature>
<dbReference type="STRING" id="1754190.A0A1Y2EPS9"/>
<accession>A0A1Y2EPS9</accession>
<keyword evidence="4" id="KW-0862">Zinc</keyword>
<dbReference type="PROSITE" id="PS50157">
    <property type="entry name" value="ZINC_FINGER_C2H2_2"/>
    <property type="match status" value="1"/>
</dbReference>
<comment type="caution">
    <text evidence="8">The sequence shown here is derived from an EMBL/GenBank/DDBJ whole genome shotgun (WGS) entry which is preliminary data.</text>
</comment>
<evidence type="ECO:0000256" key="4">
    <source>
        <dbReference type="ARBA" id="ARBA00022833"/>
    </source>
</evidence>
<feature type="compositionally biased region" description="Polar residues" evidence="6">
    <location>
        <begin position="256"/>
        <end position="274"/>
    </location>
</feature>
<protein>
    <recommendedName>
        <fullName evidence="7">C2H2-type domain-containing protein</fullName>
    </recommendedName>
</protein>
<evidence type="ECO:0000259" key="7">
    <source>
        <dbReference type="PROSITE" id="PS50157"/>
    </source>
</evidence>
<dbReference type="SUPFAM" id="SSF57667">
    <property type="entry name" value="beta-beta-alpha zinc fingers"/>
    <property type="match status" value="1"/>
</dbReference>
<dbReference type="InterPro" id="IPR013087">
    <property type="entry name" value="Znf_C2H2_type"/>
</dbReference>
<dbReference type="GO" id="GO:0008270">
    <property type="term" value="F:zinc ion binding"/>
    <property type="evidence" value="ECO:0007669"/>
    <property type="project" value="UniProtKB-KW"/>
</dbReference>
<dbReference type="EMBL" id="MCOG01000034">
    <property type="protein sequence ID" value="ORY73284.1"/>
    <property type="molecule type" value="Genomic_DNA"/>
</dbReference>
<dbReference type="InterPro" id="IPR051580">
    <property type="entry name" value="ZnF-Chromatin_assoc"/>
</dbReference>
<dbReference type="SMART" id="SM00355">
    <property type="entry name" value="ZnF_C2H2"/>
    <property type="match status" value="1"/>
</dbReference>
<keyword evidence="2" id="KW-0677">Repeat</keyword>
<proteinExistence type="predicted"/>
<dbReference type="Gene3D" id="3.30.160.60">
    <property type="entry name" value="Classic Zinc Finger"/>
    <property type="match status" value="1"/>
</dbReference>
<keyword evidence="9" id="KW-1185">Reference proteome</keyword>